<keyword evidence="1" id="KW-1133">Transmembrane helix</keyword>
<reference evidence="2 3" key="1">
    <citation type="submission" date="2019-12" db="EMBL/GenBank/DDBJ databases">
        <title>Novel species isolated from a subtropical stream in China.</title>
        <authorList>
            <person name="Lu H."/>
        </authorList>
    </citation>
    <scope>NUCLEOTIDE SEQUENCE [LARGE SCALE GENOMIC DNA]</scope>
    <source>
        <strain evidence="2 3">DS3</strain>
    </source>
</reference>
<dbReference type="InterPro" id="IPR045584">
    <property type="entry name" value="Pilin-like"/>
</dbReference>
<keyword evidence="3" id="KW-1185">Reference proteome</keyword>
<evidence type="ECO:0000313" key="3">
    <source>
        <dbReference type="Proteomes" id="UP000448575"/>
    </source>
</evidence>
<dbReference type="NCBIfam" id="TIGR02532">
    <property type="entry name" value="IV_pilin_GFxxxE"/>
    <property type="match status" value="1"/>
</dbReference>
<dbReference type="Gene3D" id="3.30.700.10">
    <property type="entry name" value="Glycoprotein, Type 4 Pilin"/>
    <property type="match status" value="1"/>
</dbReference>
<dbReference type="Pfam" id="PF07963">
    <property type="entry name" value="N_methyl"/>
    <property type="match status" value="1"/>
</dbReference>
<organism evidence="2 3">
    <name type="scientific">Pseudoduganella guangdongensis</name>
    <dbReference type="NCBI Taxonomy" id="2692179"/>
    <lineage>
        <taxon>Bacteria</taxon>
        <taxon>Pseudomonadati</taxon>
        <taxon>Pseudomonadota</taxon>
        <taxon>Betaproteobacteria</taxon>
        <taxon>Burkholderiales</taxon>
        <taxon>Oxalobacteraceae</taxon>
        <taxon>Telluria group</taxon>
        <taxon>Pseudoduganella</taxon>
    </lineage>
</organism>
<comment type="caution">
    <text evidence="2">The sequence shown here is derived from an EMBL/GenBank/DDBJ whole genome shotgun (WGS) entry which is preliminary data.</text>
</comment>
<sequence>MTTSKARRERGFTMVELIIVLVVVGILSAIAFNRFFSRTGFDAAGFAAQVKATLRFGQRLAIAQNRPIYVYLDATSVALCYAATCSSTNRVKDPGGGNSFNGTGQCSTDRSWACVAPPANVTLVLSPASAAHNHFYFDAAGKPQLNTGAEFSSLNLLVRAGDDQQPIRVQWETGYVY</sequence>
<protein>
    <submittedName>
        <fullName evidence="2">Prepilin-type N-terminal cleavage/methylation domain-containing protein</fullName>
    </submittedName>
</protein>
<accession>A0A6N9HKE4</accession>
<dbReference type="RefSeq" id="WP_161026786.1">
    <property type="nucleotide sequence ID" value="NZ_WWCJ01000011.1"/>
</dbReference>
<evidence type="ECO:0000256" key="1">
    <source>
        <dbReference type="SAM" id="Phobius"/>
    </source>
</evidence>
<dbReference type="Proteomes" id="UP000448575">
    <property type="component" value="Unassembled WGS sequence"/>
</dbReference>
<feature type="transmembrane region" description="Helical" evidence="1">
    <location>
        <begin position="12"/>
        <end position="32"/>
    </location>
</feature>
<dbReference type="SUPFAM" id="SSF54523">
    <property type="entry name" value="Pili subunits"/>
    <property type="match status" value="1"/>
</dbReference>
<dbReference type="InterPro" id="IPR012902">
    <property type="entry name" value="N_methyl_site"/>
</dbReference>
<gene>
    <name evidence="2" type="ORF">GTP41_17165</name>
</gene>
<evidence type="ECO:0000313" key="2">
    <source>
        <dbReference type="EMBL" id="MYN03826.1"/>
    </source>
</evidence>
<keyword evidence="1" id="KW-0472">Membrane</keyword>
<keyword evidence="1" id="KW-0812">Transmembrane</keyword>
<name>A0A6N9HKE4_9BURK</name>
<dbReference type="AlphaFoldDB" id="A0A6N9HKE4"/>
<proteinExistence type="predicted"/>
<dbReference type="EMBL" id="WWCJ01000011">
    <property type="protein sequence ID" value="MYN03826.1"/>
    <property type="molecule type" value="Genomic_DNA"/>
</dbReference>